<dbReference type="Gramene" id="ONI11502">
    <property type="protein sequence ID" value="ONI11502"/>
    <property type="gene ID" value="PRUPE_4G109600"/>
</dbReference>
<name>A0A251PIW2_PRUPE</name>
<keyword evidence="4" id="KW-1133">Transmembrane helix</keyword>
<dbReference type="OrthoDB" id="415460at2759"/>
<dbReference type="Gene3D" id="2.60.120.10">
    <property type="entry name" value="Jelly Rolls"/>
    <property type="match status" value="5"/>
</dbReference>
<feature type="transmembrane region" description="Helical" evidence="4">
    <location>
        <begin position="329"/>
        <end position="352"/>
    </location>
</feature>
<dbReference type="InterPro" id="IPR018490">
    <property type="entry name" value="cNMP-bd_dom_sf"/>
</dbReference>
<feature type="transmembrane region" description="Helical" evidence="4">
    <location>
        <begin position="54"/>
        <end position="72"/>
    </location>
</feature>
<evidence type="ECO:0000313" key="7">
    <source>
        <dbReference type="Proteomes" id="UP000006882"/>
    </source>
</evidence>
<dbReference type="PANTHER" id="PTHR45651:SF68">
    <property type="entry name" value="ION TRANSPORT DOMAIN-CONTAINING PROTEIN"/>
    <property type="match status" value="1"/>
</dbReference>
<gene>
    <name evidence="6" type="ORF">PRUPE_4G109600</name>
</gene>
<evidence type="ECO:0000259" key="5">
    <source>
        <dbReference type="PROSITE" id="PS50042"/>
    </source>
</evidence>
<keyword evidence="7" id="KW-1185">Reference proteome</keyword>
<dbReference type="InterPro" id="IPR000595">
    <property type="entry name" value="cNMP-bd_dom"/>
</dbReference>
<evidence type="ECO:0000256" key="4">
    <source>
        <dbReference type="SAM" id="Phobius"/>
    </source>
</evidence>
<dbReference type="eggNOG" id="KOG0498">
    <property type="taxonomic scope" value="Eukaryota"/>
</dbReference>
<feature type="region of interest" description="Disordered" evidence="3">
    <location>
        <begin position="1"/>
        <end position="26"/>
    </location>
</feature>
<evidence type="ECO:0000313" key="6">
    <source>
        <dbReference type="EMBL" id="ONI11502.1"/>
    </source>
</evidence>
<feature type="domain" description="Cyclic nucleotide-binding" evidence="5">
    <location>
        <begin position="455"/>
        <end position="526"/>
    </location>
</feature>
<dbReference type="InterPro" id="IPR014710">
    <property type="entry name" value="RmlC-like_jellyroll"/>
</dbReference>
<dbReference type="SUPFAM" id="SSF81324">
    <property type="entry name" value="Voltage-gated potassium channels"/>
    <property type="match status" value="1"/>
</dbReference>
<organism evidence="6 7">
    <name type="scientific">Prunus persica</name>
    <name type="common">Peach</name>
    <name type="synonym">Amygdalus persica</name>
    <dbReference type="NCBI Taxonomy" id="3760"/>
    <lineage>
        <taxon>Eukaryota</taxon>
        <taxon>Viridiplantae</taxon>
        <taxon>Streptophyta</taxon>
        <taxon>Embryophyta</taxon>
        <taxon>Tracheophyta</taxon>
        <taxon>Spermatophyta</taxon>
        <taxon>Magnoliopsida</taxon>
        <taxon>eudicotyledons</taxon>
        <taxon>Gunneridae</taxon>
        <taxon>Pentapetalae</taxon>
        <taxon>rosids</taxon>
        <taxon>fabids</taxon>
        <taxon>Rosales</taxon>
        <taxon>Rosaceae</taxon>
        <taxon>Amygdaloideae</taxon>
        <taxon>Amygdaleae</taxon>
        <taxon>Prunus</taxon>
    </lineage>
</organism>
<feature type="domain" description="Cyclic nucleotide-binding" evidence="5">
    <location>
        <begin position="689"/>
        <end position="777"/>
    </location>
</feature>
<dbReference type="Gene3D" id="1.10.287.70">
    <property type="match status" value="1"/>
</dbReference>
<dbReference type="CDD" id="cd00038">
    <property type="entry name" value="CAP_ED"/>
    <property type="match status" value="3"/>
</dbReference>
<dbReference type="EMBL" id="CM007654">
    <property type="protein sequence ID" value="ONI11502.1"/>
    <property type="molecule type" value="Genomic_DNA"/>
</dbReference>
<feature type="domain" description="Cyclic nucleotide-binding" evidence="5">
    <location>
        <begin position="1187"/>
        <end position="1269"/>
    </location>
</feature>
<dbReference type="PANTHER" id="PTHR45651">
    <property type="entry name" value="CYCLIC NUCLEOTIDE-GATED ION CHANNEL 15-RELATED-RELATED"/>
    <property type="match status" value="1"/>
</dbReference>
<accession>A0A251PIW2</accession>
<evidence type="ECO:0000256" key="1">
    <source>
        <dbReference type="ARBA" id="ARBA00023286"/>
    </source>
</evidence>
<evidence type="ECO:0000256" key="3">
    <source>
        <dbReference type="SAM" id="MobiDB-lite"/>
    </source>
</evidence>
<keyword evidence="1" id="KW-1071">Ligand-gated ion channel</keyword>
<keyword evidence="1" id="KW-0406">Ion transport</keyword>
<dbReference type="GO" id="GO:0016020">
    <property type="term" value="C:membrane"/>
    <property type="evidence" value="ECO:0007669"/>
    <property type="project" value="UniProtKB-SubCell"/>
</dbReference>
<reference evidence="6 7" key="1">
    <citation type="journal article" date="2013" name="Nat. Genet.">
        <title>The high-quality draft genome of peach (Prunus persica) identifies unique patterns of genetic diversity, domestication and genome evolution.</title>
        <authorList>
            <consortium name="International Peach Genome Initiative"/>
            <person name="Verde I."/>
            <person name="Abbott A.G."/>
            <person name="Scalabrin S."/>
            <person name="Jung S."/>
            <person name="Shu S."/>
            <person name="Marroni F."/>
            <person name="Zhebentyayeva T."/>
            <person name="Dettori M.T."/>
            <person name="Grimwood J."/>
            <person name="Cattonaro F."/>
            <person name="Zuccolo A."/>
            <person name="Rossini L."/>
            <person name="Jenkins J."/>
            <person name="Vendramin E."/>
            <person name="Meisel L.A."/>
            <person name="Decroocq V."/>
            <person name="Sosinski B."/>
            <person name="Prochnik S."/>
            <person name="Mitros T."/>
            <person name="Policriti A."/>
            <person name="Cipriani G."/>
            <person name="Dondini L."/>
            <person name="Ficklin S."/>
            <person name="Goodstein D.M."/>
            <person name="Xuan P."/>
            <person name="Del Fabbro C."/>
            <person name="Aramini V."/>
            <person name="Copetti D."/>
            <person name="Gonzalez S."/>
            <person name="Horner D.S."/>
            <person name="Falchi R."/>
            <person name="Lucas S."/>
            <person name="Mica E."/>
            <person name="Maldonado J."/>
            <person name="Lazzari B."/>
            <person name="Bielenberg D."/>
            <person name="Pirona R."/>
            <person name="Miculan M."/>
            <person name="Barakat A."/>
            <person name="Testolin R."/>
            <person name="Stella A."/>
            <person name="Tartarini S."/>
            <person name="Tonutti P."/>
            <person name="Arus P."/>
            <person name="Orellana A."/>
            <person name="Wells C."/>
            <person name="Main D."/>
            <person name="Vizzotto G."/>
            <person name="Silva H."/>
            <person name="Salamini F."/>
            <person name="Schmutz J."/>
            <person name="Morgante M."/>
            <person name="Rokhsar D.S."/>
        </authorList>
    </citation>
    <scope>NUCLEOTIDE SEQUENCE [LARGE SCALE GENOMIC DNA]</scope>
    <source>
        <strain evidence="7">cv. Nemared</strain>
    </source>
</reference>
<dbReference type="GO" id="GO:0034220">
    <property type="term" value="P:monoatomic ion transmembrane transport"/>
    <property type="evidence" value="ECO:0007669"/>
    <property type="project" value="UniProtKB-KW"/>
</dbReference>
<feature type="transmembrane region" description="Helical" evidence="4">
    <location>
        <begin position="173"/>
        <end position="190"/>
    </location>
</feature>
<keyword evidence="1" id="KW-0813">Transport</keyword>
<dbReference type="PROSITE" id="PS50042">
    <property type="entry name" value="CNMP_BINDING_3"/>
    <property type="match status" value="5"/>
</dbReference>
<dbReference type="Proteomes" id="UP000006882">
    <property type="component" value="Chromosome G4"/>
</dbReference>
<evidence type="ECO:0000256" key="2">
    <source>
        <dbReference type="ARBA" id="ARBA00023303"/>
    </source>
</evidence>
<sequence>MADTEERVPLRNTPSDDLHDDVEGQRRCPRKGPRIVAKRILDQTLRALIWRDEIFVLLCVVAVLVDPLFLYIPVTNENSKCLGVDKGLRTVVLVLRSLLDIIFITHIIHQIRNHSELIVVSDEAPEGQRSSGWTRRSLLTIIVDFLAVLPIPQLAIVVVFFRTKDTGYFLRREILSVFLLFQYGPNVYRLNQSFKKLQLKARLVKGAFKFFLYILASYVLGAFWYFFSIQRETSCWHQACSNTEGCIATLSCKDNTSTNITFLNELCPISPSNPTLFDFGIFLDALESGNTGEVNFSRKFFFSFWWGIRNLSNFGTNLETSSYVWENCFAILISVIGLLLFLYLIGIMQIYMQIAAAKAEKNKDDKLTQKIKMKEKGIVDWVSNNGLPPDLKTEIMDFIKQNKVVEKLYQKKNKAVEENMTAEVDAEFLLSVLPENIQTSIKRHVGMNALNKVQRLHHMDKKVLEMICDHLKPIIYPINSYVLRRGKAIDLMLFITDTDGTMLTYEDPKTEIKRLKKDDIFGDEILSWVSPSISFANLPTPNSTLNVKCETKVEAFALMAKDLRSVVSGCRHLWNWTLYNCDIESQEFEELARPIDKTHQTYIQLWEEELKSVQKIKIVKDIREWVLRNGLPEDLQTEIMEKIETSKVVKENIGAGVDVNFLFSVLPKGMIKRAIKDHVGVNALKKVPMLQNKLDSTLKSICKYLKPVIYAENSYITRAGKPLNLMLFIIDGIITWTANTTTDTATAGSSMVTELSCLEKGGLYGEELLNWVSPSSSLSTLPISAQDVKCQTKVEAFVINAVQLKIAVSELGMLWKNYYTSTNSQLALPSDQTYLQIQNETYLQLGGTRLEEIEDEGSRQKMKIMMKEKDILEWLSRNGTHEDLKTKIMRHINLKNIAEQNMDADVDLGYLNTHLPFDLTISLTKHLCISTLKQVAMLQSMHEDMFSNICYKLEPVIYTENSNIVQAGESLDLMLIIIGGTIICTDMTSNTEATDSAVITKYLNKGDFCGEELLAWASPSILFSSPAPISTRDVKCQSKVEAFILKADKLRSLVSEYSSEWISNFNNCNNSEQIEELARRRDKMDQILNETYMKFGTTELEEIEDEELKQKVKIMIKEKDILAWVSRNVLDEDLKSKIMTHLKLNNVIQENLDAKVDVEYLHSHLPFGIAISLTKHLCISMLKNVPMLENMPEDMFSNICYKLEPVIYTESSNIVQAGEQLDLMLIITEGTIICTDVTSNTGTTDSSVVTKYLKKGDFCGEELLSWASPNILFSGAAPISTRDVKCQTKVEAFVLKVDKLRSLVSEYSSKWISNFNNSCDNSEQLEESALQPDKIDQILNETYKKLGTTKLEEIEDEGLRQTVKIMIKEKDILEWVSRNGVQEDLKTKIMMHLKLNNVIQENLDAEVDVEYLYSHLPFGIAISLTKHLCISMLKKVPMLQSMPEDMFSNICYKLEPMIYFENSNVVQAGESLDLMLIIIEGTIICTKYLDQGNTGTTDSGVITKYLKKGDFCGEELLSWASPNILFSGPAPLSTGEVKCQTKVEAFVLKADKLRSLVSEYSSKWISNFNNSAVGGG</sequence>
<feature type="domain" description="Cyclic nucleotide-binding" evidence="5">
    <location>
        <begin position="937"/>
        <end position="1019"/>
    </location>
</feature>
<feature type="transmembrane region" description="Helical" evidence="4">
    <location>
        <begin position="210"/>
        <end position="227"/>
    </location>
</feature>
<dbReference type="SUPFAM" id="SSF51206">
    <property type="entry name" value="cAMP-binding domain-like"/>
    <property type="match status" value="5"/>
</dbReference>
<feature type="transmembrane region" description="Helical" evidence="4">
    <location>
        <begin position="138"/>
        <end position="161"/>
    </location>
</feature>
<proteinExistence type="predicted"/>
<keyword evidence="2" id="KW-0407">Ion channel</keyword>
<feature type="domain" description="Cyclic nucleotide-binding" evidence="5">
    <location>
        <begin position="1438"/>
        <end position="1522"/>
    </location>
</feature>
<dbReference type="SMART" id="SM00100">
    <property type="entry name" value="cNMP"/>
    <property type="match status" value="5"/>
</dbReference>
<keyword evidence="4" id="KW-0812">Transmembrane</keyword>
<keyword evidence="4" id="KW-0472">Membrane</keyword>
<protein>
    <recommendedName>
        <fullName evidence="5">Cyclic nucleotide-binding domain-containing protein</fullName>
    </recommendedName>
</protein>